<dbReference type="GO" id="GO:0004333">
    <property type="term" value="F:fumarate hydratase activity"/>
    <property type="evidence" value="ECO:0007669"/>
    <property type="project" value="UniProtKB-UniRule"/>
</dbReference>
<feature type="active site" evidence="3">
    <location>
        <position position="318"/>
    </location>
</feature>
<feature type="active site" description="Proton donor/acceptor" evidence="3">
    <location>
        <position position="188"/>
    </location>
</feature>
<comment type="caution">
    <text evidence="6">The sequence shown here is derived from an EMBL/GenBank/DDBJ whole genome shotgun (WGS) entry which is preliminary data.</text>
</comment>
<dbReference type="Pfam" id="PF00206">
    <property type="entry name" value="Lyase_1"/>
    <property type="match status" value="1"/>
</dbReference>
<gene>
    <name evidence="3" type="primary">fumC</name>
    <name evidence="6" type="ORF">HNQ70_003692</name>
</gene>
<feature type="binding site" evidence="3">
    <location>
        <begin position="324"/>
        <end position="326"/>
    </location>
    <ligand>
        <name>substrate</name>
    </ligand>
</feature>
<dbReference type="InterPro" id="IPR008948">
    <property type="entry name" value="L-Aspartase-like"/>
</dbReference>
<feature type="binding site" evidence="3">
    <location>
        <position position="187"/>
    </location>
    <ligand>
        <name>substrate</name>
    </ligand>
</feature>
<dbReference type="GO" id="GO:0005737">
    <property type="term" value="C:cytoplasm"/>
    <property type="evidence" value="ECO:0007669"/>
    <property type="project" value="UniProtKB-SubCell"/>
</dbReference>
<sequence length="465" mass="49217">MASFRTERDSLGTVDVPSERLWGAQTQRSLAHFRISTERMPRELLVALVAVKRACALANRDLGLLDDELAAAIAQASDEVLAGRHDAEFPLSVWQTGSGTQTNMNANEVLANRASEIMGGVRGESRRVHPNDHVNLGQSSNDVFPTAMHVASAQALNGQVLPVLRGLRATLEAKAQAFSGIVKIGRTHLQDATPLTLGQEFSGYAAQLAHAERAIDAALPGLFELAIGGTAVGTGLNTHPQFGDRVAAMLAREAGLPLAVAPNRFAALAAHEAMVGAHGALKLLATALMKIANDVRWLASGPRSGLGEISIPENEPGSSIMPGKVNPTQCEALAMACCQVFGNDTAITFAGASGNFELNVCKPLIAHAFLQSARLMADGMSSFDRHCARGIEPRPERIAELVEGSLMLVTALAPHIGYDRAAEIAKRAHSRGESLRQAAIELGYVSSEEFDRWVRPGDMIGPAGG</sequence>
<dbReference type="InterPro" id="IPR005677">
    <property type="entry name" value="Fum_hydII"/>
</dbReference>
<reference evidence="6 7" key="1">
    <citation type="submission" date="2020-08" db="EMBL/GenBank/DDBJ databases">
        <title>Genomic Encyclopedia of Type Strains, Phase IV (KMG-IV): sequencing the most valuable type-strain genomes for metagenomic binning, comparative biology and taxonomic classification.</title>
        <authorList>
            <person name="Goeker M."/>
        </authorList>
    </citation>
    <scope>NUCLEOTIDE SEQUENCE [LARGE SCALE GENOMIC DNA]</scope>
    <source>
        <strain evidence="6 7">DSM 29781</strain>
    </source>
</reference>
<keyword evidence="3" id="KW-0816">Tricarboxylic acid cycle</keyword>
<dbReference type="EC" id="4.2.1.2" evidence="3"/>
<dbReference type="GO" id="GO:0006106">
    <property type="term" value="P:fumarate metabolic process"/>
    <property type="evidence" value="ECO:0007669"/>
    <property type="project" value="InterPro"/>
</dbReference>
<dbReference type="FunFam" id="1.10.275.10:FF:000001">
    <property type="entry name" value="Fumarate hydratase, mitochondrial"/>
    <property type="match status" value="1"/>
</dbReference>
<evidence type="ECO:0000256" key="3">
    <source>
        <dbReference type="HAMAP-Rule" id="MF_00743"/>
    </source>
</evidence>
<feature type="binding site" evidence="3">
    <location>
        <begin position="98"/>
        <end position="100"/>
    </location>
    <ligand>
        <name>substrate</name>
    </ligand>
</feature>
<dbReference type="AlphaFoldDB" id="A0A7W8HKC2"/>
<feature type="binding site" evidence="3">
    <location>
        <begin position="139"/>
        <end position="141"/>
    </location>
    <ligand>
        <name>substrate</name>
    </ligand>
</feature>
<feature type="site" description="Important for catalytic activity" evidence="3">
    <location>
        <position position="331"/>
    </location>
</feature>
<dbReference type="CDD" id="cd01362">
    <property type="entry name" value="Fumarase_classII"/>
    <property type="match status" value="1"/>
</dbReference>
<dbReference type="InterPro" id="IPR024083">
    <property type="entry name" value="Fumarase/histidase_N"/>
</dbReference>
<dbReference type="InterPro" id="IPR000362">
    <property type="entry name" value="Fumarate_lyase_fam"/>
</dbReference>
<dbReference type="SUPFAM" id="SSF48557">
    <property type="entry name" value="L-aspartase-like"/>
    <property type="match status" value="1"/>
</dbReference>
<comment type="function">
    <text evidence="3">Involved in the TCA cycle. Catalyzes the stereospecific interconversion of fumarate to L-malate.</text>
</comment>
<accession>A0A7W8HKC2</accession>
<dbReference type="InterPro" id="IPR022761">
    <property type="entry name" value="Fumarate_lyase_N"/>
</dbReference>
<dbReference type="UniPathway" id="UPA00223">
    <property type="reaction ID" value="UER01007"/>
</dbReference>
<dbReference type="HAMAP" id="MF_00743">
    <property type="entry name" value="FumaraseC"/>
    <property type="match status" value="1"/>
</dbReference>
<comment type="catalytic activity">
    <reaction evidence="3">
        <text>(S)-malate = fumarate + H2O</text>
        <dbReference type="Rhea" id="RHEA:12460"/>
        <dbReference type="ChEBI" id="CHEBI:15377"/>
        <dbReference type="ChEBI" id="CHEBI:15589"/>
        <dbReference type="ChEBI" id="CHEBI:29806"/>
        <dbReference type="EC" id="4.2.1.2"/>
    </reaction>
</comment>
<comment type="subcellular location">
    <subcellularLocation>
        <location evidence="3">Cytoplasm</location>
    </subcellularLocation>
</comment>
<dbReference type="InterPro" id="IPR020557">
    <property type="entry name" value="Fumarate_lyase_CS"/>
</dbReference>
<evidence type="ECO:0000256" key="1">
    <source>
        <dbReference type="ARBA" id="ARBA00009084"/>
    </source>
</evidence>
<evidence type="ECO:0000259" key="5">
    <source>
        <dbReference type="Pfam" id="PF10415"/>
    </source>
</evidence>
<dbReference type="PANTHER" id="PTHR11444">
    <property type="entry name" value="ASPARTATEAMMONIA/ARGININOSUCCINATE/ADENYLOSUCCINATE LYASE"/>
    <property type="match status" value="1"/>
</dbReference>
<dbReference type="RefSeq" id="WP_183970515.1">
    <property type="nucleotide sequence ID" value="NZ_BAABEW010000013.1"/>
</dbReference>
<dbReference type="Gene3D" id="1.10.40.30">
    <property type="entry name" value="Fumarase/aspartase (C-terminal domain)"/>
    <property type="match status" value="1"/>
</dbReference>
<dbReference type="PROSITE" id="PS00163">
    <property type="entry name" value="FUMARATE_LYASES"/>
    <property type="match status" value="1"/>
</dbReference>
<dbReference type="FunFam" id="1.10.40.30:FF:000002">
    <property type="entry name" value="Fumarate hydratase class II"/>
    <property type="match status" value="1"/>
</dbReference>
<keyword evidence="3" id="KW-0963">Cytoplasm</keyword>
<name>A0A7W8HKC2_9BURK</name>
<protein>
    <recommendedName>
        <fullName evidence="3">Fumarate hydratase class II</fullName>
        <shortName evidence="3">Fumarase C</shortName>
        <ecNumber evidence="3">4.2.1.2</ecNumber>
    </recommendedName>
    <alternativeName>
        <fullName evidence="3">Aerobic fumarase</fullName>
    </alternativeName>
    <alternativeName>
        <fullName evidence="3">Iron-independent fumarase</fullName>
    </alternativeName>
</protein>
<feature type="domain" description="Fumarase C C-terminal" evidence="5">
    <location>
        <begin position="408"/>
        <end position="460"/>
    </location>
</feature>
<dbReference type="Gene3D" id="1.20.200.10">
    <property type="entry name" value="Fumarase/aspartase (Central domain)"/>
    <property type="match status" value="1"/>
</dbReference>
<comment type="similarity">
    <text evidence="1 3">Belongs to the class-II fumarase/aspartase family. Fumarase subfamily.</text>
</comment>
<dbReference type="EMBL" id="JACHGB010000008">
    <property type="protein sequence ID" value="MBB5273661.1"/>
    <property type="molecule type" value="Genomic_DNA"/>
</dbReference>
<dbReference type="PANTHER" id="PTHR11444:SF1">
    <property type="entry name" value="FUMARATE HYDRATASE, MITOCHONDRIAL"/>
    <property type="match status" value="1"/>
</dbReference>
<evidence type="ECO:0000313" key="6">
    <source>
        <dbReference type="EMBL" id="MBB5273661.1"/>
    </source>
</evidence>
<evidence type="ECO:0000313" key="7">
    <source>
        <dbReference type="Proteomes" id="UP000532440"/>
    </source>
</evidence>
<evidence type="ECO:0000256" key="2">
    <source>
        <dbReference type="ARBA" id="ARBA00023239"/>
    </source>
</evidence>
<dbReference type="NCBIfam" id="TIGR00979">
    <property type="entry name" value="fumC_II"/>
    <property type="match status" value="1"/>
</dbReference>
<evidence type="ECO:0000259" key="4">
    <source>
        <dbReference type="Pfam" id="PF00206"/>
    </source>
</evidence>
<dbReference type="PRINTS" id="PR00145">
    <property type="entry name" value="ARGSUCLYASE"/>
</dbReference>
<feature type="binding site" evidence="3">
    <location>
        <position position="319"/>
    </location>
    <ligand>
        <name>substrate</name>
    </ligand>
</feature>
<proteinExistence type="inferred from homology"/>
<dbReference type="Pfam" id="PF10415">
    <property type="entry name" value="FumaraseC_C"/>
    <property type="match status" value="1"/>
</dbReference>
<dbReference type="NCBIfam" id="NF008909">
    <property type="entry name" value="PRK12273.1"/>
    <property type="match status" value="1"/>
</dbReference>
<dbReference type="GO" id="GO:0006099">
    <property type="term" value="P:tricarboxylic acid cycle"/>
    <property type="evidence" value="ECO:0007669"/>
    <property type="project" value="UniProtKB-UniRule"/>
</dbReference>
<dbReference type="FunFam" id="1.20.200.10:FF:000001">
    <property type="entry name" value="Fumarate hydratase, mitochondrial"/>
    <property type="match status" value="1"/>
</dbReference>
<comment type="pathway">
    <text evidence="3">Carbohydrate metabolism; tricarboxylic acid cycle; (S)-malate from fumarate: step 1/1.</text>
</comment>
<dbReference type="GO" id="GO:0006108">
    <property type="term" value="P:malate metabolic process"/>
    <property type="evidence" value="ECO:0007669"/>
    <property type="project" value="TreeGrafter"/>
</dbReference>
<comment type="subunit">
    <text evidence="3">Homotetramer.</text>
</comment>
<dbReference type="InterPro" id="IPR018951">
    <property type="entry name" value="Fumarase_C_C"/>
</dbReference>
<feature type="domain" description="Fumarate lyase N-terminal" evidence="4">
    <location>
        <begin position="12"/>
        <end position="342"/>
    </location>
</feature>
<keyword evidence="7" id="KW-1185">Reference proteome</keyword>
<dbReference type="Proteomes" id="UP000532440">
    <property type="component" value="Unassembled WGS sequence"/>
</dbReference>
<dbReference type="Gene3D" id="1.10.275.10">
    <property type="entry name" value="Fumarase/aspartase (N-terminal domain)"/>
    <property type="match status" value="1"/>
</dbReference>
<keyword evidence="2 3" id="KW-0456">Lyase</keyword>
<dbReference type="PRINTS" id="PR00149">
    <property type="entry name" value="FUMRATELYASE"/>
</dbReference>
<feature type="binding site" description="in site B" evidence="3">
    <location>
        <begin position="129"/>
        <end position="132"/>
    </location>
    <ligand>
        <name>substrate</name>
    </ligand>
</feature>
<organism evidence="6 7">
    <name type="scientific">Quisquiliibacterium transsilvanicum</name>
    <dbReference type="NCBI Taxonomy" id="1549638"/>
    <lineage>
        <taxon>Bacteria</taxon>
        <taxon>Pseudomonadati</taxon>
        <taxon>Pseudomonadota</taxon>
        <taxon>Betaproteobacteria</taxon>
        <taxon>Burkholderiales</taxon>
        <taxon>Burkholderiaceae</taxon>
        <taxon>Quisquiliibacterium</taxon>
    </lineage>
</organism>
<comment type="miscellaneous">
    <text evidence="3">There are 2 substrate-binding sites: the catalytic A site, and the non-catalytic B site that may play a role in the transfer of substrate or product between the active site and the solvent. Alternatively, the B site may bind allosteric effectors.</text>
</comment>